<dbReference type="AlphaFoldDB" id="A0AAN8Y9I1"/>
<keyword evidence="2" id="KW-1185">Reference proteome</keyword>
<proteinExistence type="predicted"/>
<dbReference type="Proteomes" id="UP001371456">
    <property type="component" value="Unassembled WGS sequence"/>
</dbReference>
<comment type="caution">
    <text evidence="1">The sequence shown here is derived from an EMBL/GenBank/DDBJ whole genome shotgun (WGS) entry which is preliminary data.</text>
</comment>
<sequence>MVIAKVVTHLQLDIFRQWLSLQFEGLFEILPLLTLSRVQYTVVSHPLQSLHFLSTIVDYTSNVHSLFFYYDVL</sequence>
<evidence type="ECO:0000313" key="1">
    <source>
        <dbReference type="EMBL" id="KAK6784317.1"/>
    </source>
</evidence>
<organism evidence="1 2">
    <name type="scientific">Solanum bulbocastanum</name>
    <name type="common">Wild potato</name>
    <dbReference type="NCBI Taxonomy" id="147425"/>
    <lineage>
        <taxon>Eukaryota</taxon>
        <taxon>Viridiplantae</taxon>
        <taxon>Streptophyta</taxon>
        <taxon>Embryophyta</taxon>
        <taxon>Tracheophyta</taxon>
        <taxon>Spermatophyta</taxon>
        <taxon>Magnoliopsida</taxon>
        <taxon>eudicotyledons</taxon>
        <taxon>Gunneridae</taxon>
        <taxon>Pentapetalae</taxon>
        <taxon>asterids</taxon>
        <taxon>lamiids</taxon>
        <taxon>Solanales</taxon>
        <taxon>Solanaceae</taxon>
        <taxon>Solanoideae</taxon>
        <taxon>Solaneae</taxon>
        <taxon>Solanum</taxon>
    </lineage>
</organism>
<reference evidence="1 2" key="1">
    <citation type="submission" date="2024-02" db="EMBL/GenBank/DDBJ databases">
        <title>de novo genome assembly of Solanum bulbocastanum strain 11H21.</title>
        <authorList>
            <person name="Hosaka A.J."/>
        </authorList>
    </citation>
    <scope>NUCLEOTIDE SEQUENCE [LARGE SCALE GENOMIC DNA]</scope>
    <source>
        <tissue evidence="1">Young leaves</tissue>
    </source>
</reference>
<accession>A0AAN8Y9I1</accession>
<evidence type="ECO:0000313" key="2">
    <source>
        <dbReference type="Proteomes" id="UP001371456"/>
    </source>
</evidence>
<dbReference type="EMBL" id="JBANQN010000007">
    <property type="protein sequence ID" value="KAK6784317.1"/>
    <property type="molecule type" value="Genomic_DNA"/>
</dbReference>
<gene>
    <name evidence="1" type="ORF">RDI58_017772</name>
</gene>
<name>A0AAN8Y9I1_SOLBU</name>
<protein>
    <submittedName>
        <fullName evidence="1">Uncharacterized protein</fullName>
    </submittedName>
</protein>